<feature type="compositionally biased region" description="Acidic residues" evidence="3">
    <location>
        <begin position="200"/>
        <end position="213"/>
    </location>
</feature>
<accession>A0A4P9VX51</accession>
<dbReference type="SMART" id="SM00326">
    <property type="entry name" value="SH3"/>
    <property type="match status" value="1"/>
</dbReference>
<evidence type="ECO:0000259" key="4">
    <source>
        <dbReference type="PROSITE" id="PS50002"/>
    </source>
</evidence>
<dbReference type="Proteomes" id="UP000269721">
    <property type="component" value="Unassembled WGS sequence"/>
</dbReference>
<name>A0A4P9VX51_9FUNG</name>
<dbReference type="PROSITE" id="PS50002">
    <property type="entry name" value="SH3"/>
    <property type="match status" value="1"/>
</dbReference>
<reference evidence="6" key="1">
    <citation type="journal article" date="2018" name="Nat. Microbiol.">
        <title>Leveraging single-cell genomics to expand the fungal tree of life.</title>
        <authorList>
            <person name="Ahrendt S.R."/>
            <person name="Quandt C.A."/>
            <person name="Ciobanu D."/>
            <person name="Clum A."/>
            <person name="Salamov A."/>
            <person name="Andreopoulos B."/>
            <person name="Cheng J.F."/>
            <person name="Woyke T."/>
            <person name="Pelin A."/>
            <person name="Henrissat B."/>
            <person name="Reynolds N.K."/>
            <person name="Benny G.L."/>
            <person name="Smith M.E."/>
            <person name="James T.Y."/>
            <person name="Grigoriev I.V."/>
        </authorList>
    </citation>
    <scope>NUCLEOTIDE SEQUENCE [LARGE SCALE GENOMIC DNA]</scope>
</reference>
<organism evidence="5 6">
    <name type="scientific">Blyttiomyces helicus</name>
    <dbReference type="NCBI Taxonomy" id="388810"/>
    <lineage>
        <taxon>Eukaryota</taxon>
        <taxon>Fungi</taxon>
        <taxon>Fungi incertae sedis</taxon>
        <taxon>Chytridiomycota</taxon>
        <taxon>Chytridiomycota incertae sedis</taxon>
        <taxon>Chytridiomycetes</taxon>
        <taxon>Chytridiomycetes incertae sedis</taxon>
        <taxon>Blyttiomyces</taxon>
    </lineage>
</organism>
<dbReference type="InterPro" id="IPR036028">
    <property type="entry name" value="SH3-like_dom_sf"/>
</dbReference>
<feature type="region of interest" description="Disordered" evidence="3">
    <location>
        <begin position="60"/>
        <end position="117"/>
    </location>
</feature>
<protein>
    <recommendedName>
        <fullName evidence="4">SH3 domain-containing protein</fullName>
    </recommendedName>
</protein>
<feature type="compositionally biased region" description="Basic and acidic residues" evidence="3">
    <location>
        <begin position="175"/>
        <end position="184"/>
    </location>
</feature>
<keyword evidence="1 2" id="KW-0728">SH3 domain</keyword>
<evidence type="ECO:0000256" key="2">
    <source>
        <dbReference type="PROSITE-ProRule" id="PRU00192"/>
    </source>
</evidence>
<dbReference type="AlphaFoldDB" id="A0A4P9VX51"/>
<dbReference type="Gene3D" id="2.30.30.40">
    <property type="entry name" value="SH3 Domains"/>
    <property type="match status" value="1"/>
</dbReference>
<dbReference type="EMBL" id="ML001439">
    <property type="protein sequence ID" value="RKO83273.1"/>
    <property type="molecule type" value="Genomic_DNA"/>
</dbReference>
<dbReference type="SUPFAM" id="SSF50044">
    <property type="entry name" value="SH3-domain"/>
    <property type="match status" value="1"/>
</dbReference>
<dbReference type="OrthoDB" id="8783038at2759"/>
<sequence>MGAPVTDPSASDYPRTSLPEPTKSVSESPAEEVSGGGGGGPMNFQDQLATRCRCKIISADPPITLPPASPDKANMDSPTGSMRGGAQKWGVQRGAEPEAIDKTKTEESGRGTQKWGTVKGAPAVGLEAEVVVKAAEVVPEAVVKEAEVVPEPVVKAPEPEPVVKAPEPEPVVKAPETESVKTPEPDPEPVEEAAVTPQEAEAEAEGEAEGEEIGETHLATALADFESGGEGQLTLVAGETYRVISWDYGNGWAYGMNADGTEAGVFPQTYVELIEMAE</sequence>
<feature type="compositionally biased region" description="Basic and acidic residues" evidence="3">
    <location>
        <begin position="95"/>
        <end position="109"/>
    </location>
</feature>
<dbReference type="InterPro" id="IPR001452">
    <property type="entry name" value="SH3_domain"/>
</dbReference>
<gene>
    <name evidence="5" type="ORF">BDK51DRAFT_50113</name>
</gene>
<evidence type="ECO:0000313" key="6">
    <source>
        <dbReference type="Proteomes" id="UP000269721"/>
    </source>
</evidence>
<evidence type="ECO:0000256" key="3">
    <source>
        <dbReference type="SAM" id="MobiDB-lite"/>
    </source>
</evidence>
<feature type="region of interest" description="Disordered" evidence="3">
    <location>
        <begin position="1"/>
        <end position="46"/>
    </location>
</feature>
<evidence type="ECO:0000313" key="5">
    <source>
        <dbReference type="EMBL" id="RKO83273.1"/>
    </source>
</evidence>
<feature type="domain" description="SH3" evidence="4">
    <location>
        <begin position="214"/>
        <end position="276"/>
    </location>
</feature>
<proteinExistence type="predicted"/>
<dbReference type="Pfam" id="PF00018">
    <property type="entry name" value="SH3_1"/>
    <property type="match status" value="1"/>
</dbReference>
<evidence type="ECO:0000256" key="1">
    <source>
        <dbReference type="ARBA" id="ARBA00022443"/>
    </source>
</evidence>
<feature type="region of interest" description="Disordered" evidence="3">
    <location>
        <begin position="158"/>
        <end position="213"/>
    </location>
</feature>
<keyword evidence="6" id="KW-1185">Reference proteome</keyword>